<keyword evidence="1" id="KW-1133">Transmembrane helix</keyword>
<organism evidence="2 3">
    <name type="scientific">Neoroseomonas eburnea</name>
    <dbReference type="NCBI Taxonomy" id="1346889"/>
    <lineage>
        <taxon>Bacteria</taxon>
        <taxon>Pseudomonadati</taxon>
        <taxon>Pseudomonadota</taxon>
        <taxon>Alphaproteobacteria</taxon>
        <taxon>Acetobacterales</taxon>
        <taxon>Acetobacteraceae</taxon>
        <taxon>Neoroseomonas</taxon>
    </lineage>
</organism>
<feature type="transmembrane region" description="Helical" evidence="1">
    <location>
        <begin position="192"/>
        <end position="212"/>
    </location>
</feature>
<dbReference type="PANTHER" id="PTHR30199">
    <property type="entry name" value="MFS FAMILY TRANSPORTER, PREDICTED SUBSTRATE BENZOATE"/>
    <property type="match status" value="1"/>
</dbReference>
<sequence>MHAVSAGLLAGFVGFASSFAVVLQGLQAVGASPSQAASGLMALAIAMGLCGIVLSLRLREPISVAWSTPGAALLAATAAPPGGFAEAVGAFLVCGVLLTAAGLWKPLGRAVAAIPAPLANAMLAGILFTLCLAPVRAVAEQPVAGLAIVVTWAVVARINRVLAVPAAVVVAVAVIAASAPLPTTGWLPQPEIVVPGFSVTALTGIALPLFIVTMASQNIPGLAVLSANGYRPEAGPLFATTGLFSVAGAPLGGHAVNLAAITAALCAGEGAGPDPARRWVAAVVAGAVYVVFGLLAGAVTVFVAAAPPVLIQAVAGLALLGPFGGAMLGAVYAPDGREAALVCFVVTASGVAFLGIGGAFWGLLAGGAVMLLARWRA</sequence>
<feature type="transmembrane region" description="Helical" evidence="1">
    <location>
        <begin position="36"/>
        <end position="56"/>
    </location>
</feature>
<feature type="transmembrane region" description="Helical" evidence="1">
    <location>
        <begin position="309"/>
        <end position="333"/>
    </location>
</feature>
<dbReference type="EMBL" id="JAAEDL010000010">
    <property type="protein sequence ID" value="MBR0681258.1"/>
    <property type="molecule type" value="Genomic_DNA"/>
</dbReference>
<dbReference type="GO" id="GO:0042925">
    <property type="term" value="F:benzoate transmembrane transporter activity"/>
    <property type="evidence" value="ECO:0007669"/>
    <property type="project" value="InterPro"/>
</dbReference>
<protein>
    <submittedName>
        <fullName evidence="2">Benzoate/H(+) symporter BenE family transporter</fullName>
    </submittedName>
</protein>
<keyword evidence="1" id="KW-0812">Transmembrane</keyword>
<feature type="transmembrane region" description="Helical" evidence="1">
    <location>
        <begin position="162"/>
        <end position="180"/>
    </location>
</feature>
<feature type="transmembrane region" description="Helical" evidence="1">
    <location>
        <begin position="279"/>
        <end position="303"/>
    </location>
</feature>
<dbReference type="GO" id="GO:0005886">
    <property type="term" value="C:plasma membrane"/>
    <property type="evidence" value="ECO:0007669"/>
    <property type="project" value="TreeGrafter"/>
</dbReference>
<proteinExistence type="predicted"/>
<dbReference type="RefSeq" id="WP_211846789.1">
    <property type="nucleotide sequence ID" value="NZ_JAAEDL010000010.1"/>
</dbReference>
<accession>A0A9X9XC22</accession>
<feature type="transmembrane region" description="Helical" evidence="1">
    <location>
        <begin position="138"/>
        <end position="155"/>
    </location>
</feature>
<comment type="caution">
    <text evidence="2">The sequence shown here is derived from an EMBL/GenBank/DDBJ whole genome shotgun (WGS) entry which is preliminary data.</text>
</comment>
<feature type="transmembrane region" description="Helical" evidence="1">
    <location>
        <begin position="340"/>
        <end position="373"/>
    </location>
</feature>
<evidence type="ECO:0000313" key="2">
    <source>
        <dbReference type="EMBL" id="MBR0681258.1"/>
    </source>
</evidence>
<dbReference type="NCBIfam" id="TIGR00843">
    <property type="entry name" value="benE"/>
    <property type="match status" value="1"/>
</dbReference>
<feature type="transmembrane region" description="Helical" evidence="1">
    <location>
        <begin position="111"/>
        <end position="132"/>
    </location>
</feature>
<reference evidence="2" key="2">
    <citation type="journal article" date="2021" name="Syst. Appl. Microbiol.">
        <title>Roseomonas hellenica sp. nov., isolated from roots of wild-growing Alkanna tinctoria.</title>
        <authorList>
            <person name="Rat A."/>
            <person name="Naranjo H.D."/>
            <person name="Lebbe L."/>
            <person name="Cnockaert M."/>
            <person name="Krigas N."/>
            <person name="Grigoriadou K."/>
            <person name="Maloupa E."/>
            <person name="Willems A."/>
        </authorList>
    </citation>
    <scope>NUCLEOTIDE SEQUENCE</scope>
    <source>
        <strain evidence="2">LMG 31228</strain>
    </source>
</reference>
<dbReference type="InterPro" id="IPR004711">
    <property type="entry name" value="Benzoate_Transporter"/>
</dbReference>
<evidence type="ECO:0000313" key="3">
    <source>
        <dbReference type="Proteomes" id="UP001138709"/>
    </source>
</evidence>
<evidence type="ECO:0000256" key="1">
    <source>
        <dbReference type="SAM" id="Phobius"/>
    </source>
</evidence>
<dbReference type="PANTHER" id="PTHR30199:SF0">
    <property type="entry name" value="INNER MEMBRANE PROTEIN YDCO"/>
    <property type="match status" value="1"/>
</dbReference>
<name>A0A9X9XC22_9PROT</name>
<feature type="transmembrane region" description="Helical" evidence="1">
    <location>
        <begin position="87"/>
        <end position="104"/>
    </location>
</feature>
<keyword evidence="3" id="KW-1185">Reference proteome</keyword>
<dbReference type="Pfam" id="PF03594">
    <property type="entry name" value="BenE"/>
    <property type="match status" value="1"/>
</dbReference>
<gene>
    <name evidence="2" type="primary">benE</name>
    <name evidence="2" type="ORF">GXW74_12250</name>
</gene>
<reference evidence="2" key="1">
    <citation type="submission" date="2020-01" db="EMBL/GenBank/DDBJ databases">
        <authorList>
            <person name="Rat A."/>
        </authorList>
    </citation>
    <scope>NUCLEOTIDE SEQUENCE</scope>
    <source>
        <strain evidence="2">LMG 31228</strain>
    </source>
</reference>
<dbReference type="AlphaFoldDB" id="A0A9X9XC22"/>
<dbReference type="Proteomes" id="UP001138709">
    <property type="component" value="Unassembled WGS sequence"/>
</dbReference>
<keyword evidence="1" id="KW-0472">Membrane</keyword>